<proteinExistence type="predicted"/>
<gene>
    <name evidence="1" type="ORF">IV454_15205</name>
</gene>
<evidence type="ECO:0000313" key="2">
    <source>
        <dbReference type="Proteomes" id="UP000662888"/>
    </source>
</evidence>
<keyword evidence="2" id="KW-1185">Reference proteome</keyword>
<sequence length="127" mass="14344">MDWIDRLRALSTRIRATKDLIPAVAPVDKSGIVTTPAEVEGSHIVRSIPREVVGSHRVVMLDALSYCAILLDDNNRTPICRLRFNNAIKLAIGQFNEKKEEERILLTNLDSPYDHTDRLRTTALSHL</sequence>
<dbReference type="RefSeq" id="WP_206092114.1">
    <property type="nucleotide sequence ID" value="NZ_CP065053.1"/>
</dbReference>
<reference evidence="1 2" key="1">
    <citation type="submission" date="2020-11" db="EMBL/GenBank/DDBJ databases">
        <authorList>
            <person name="Sun Q."/>
        </authorList>
    </citation>
    <scope>NUCLEOTIDE SEQUENCE [LARGE SCALE GENOMIC DNA]</scope>
    <source>
        <strain evidence="1 2">P8398</strain>
    </source>
</reference>
<dbReference type="EMBL" id="CP065053">
    <property type="protein sequence ID" value="QPI52709.1"/>
    <property type="molecule type" value="Genomic_DNA"/>
</dbReference>
<protein>
    <submittedName>
        <fullName evidence="1">Uncharacterized protein</fullName>
    </submittedName>
</protein>
<evidence type="ECO:0000313" key="1">
    <source>
        <dbReference type="EMBL" id="QPI52709.1"/>
    </source>
</evidence>
<accession>A0AA48WJI5</accession>
<name>A0AA48WJI5_9BURK</name>
<dbReference type="Proteomes" id="UP000662888">
    <property type="component" value="Chromosome"/>
</dbReference>
<organism evidence="1 2">
    <name type="scientific">Massilia antarctica</name>
    <dbReference type="NCBI Taxonomy" id="2765360"/>
    <lineage>
        <taxon>Bacteria</taxon>
        <taxon>Pseudomonadati</taxon>
        <taxon>Pseudomonadota</taxon>
        <taxon>Betaproteobacteria</taxon>
        <taxon>Burkholderiales</taxon>
        <taxon>Oxalobacteraceae</taxon>
        <taxon>Telluria group</taxon>
        <taxon>Massilia</taxon>
    </lineage>
</organism>